<comment type="caution">
    <text evidence="3">The sequence shown here is derived from an EMBL/GenBank/DDBJ whole genome shotgun (WGS) entry which is preliminary data.</text>
</comment>
<feature type="chain" id="PRO_5042025720" description="Cell wall protein" evidence="2">
    <location>
        <begin position="19"/>
        <end position="680"/>
    </location>
</feature>
<proteinExistence type="predicted"/>
<evidence type="ECO:0000256" key="2">
    <source>
        <dbReference type="SAM" id="SignalP"/>
    </source>
</evidence>
<dbReference type="Proteomes" id="UP001194746">
    <property type="component" value="Unassembled WGS sequence"/>
</dbReference>
<feature type="compositionally biased region" description="Low complexity" evidence="1">
    <location>
        <begin position="518"/>
        <end position="533"/>
    </location>
</feature>
<feature type="region of interest" description="Disordered" evidence="1">
    <location>
        <begin position="575"/>
        <end position="604"/>
    </location>
</feature>
<feature type="region of interest" description="Disordered" evidence="1">
    <location>
        <begin position="514"/>
        <end position="535"/>
    </location>
</feature>
<keyword evidence="4" id="KW-1185">Reference proteome</keyword>
<accession>A0AAD4CUB3</accession>
<evidence type="ECO:0000256" key="1">
    <source>
        <dbReference type="SAM" id="MobiDB-lite"/>
    </source>
</evidence>
<evidence type="ECO:0008006" key="5">
    <source>
        <dbReference type="Google" id="ProtNLM"/>
    </source>
</evidence>
<gene>
    <name evidence="3" type="ORF">FE257_000454</name>
</gene>
<sequence>MRSSNVLMLASLASYALALPTDLNSRALSSGSDLVSDVVNDLTGLLSLLLGDGGQSPASLLDGLTAPAAAALEGGALGCKANAVHASARKELGNWLQAHGDAFHAPVKKSLLGWCNGGGDSVLPVDVTSVLSMLIPTCADKAAQGNLIVTLDGIFDAVEYVTDVVLNASAQSSLSSFLSGTIGSLLDVKVKAGLGLCASGGVARDLSVEVKTSLLKYLTGSDCTLGVSLKSSLLSWLHGKAGGDCMALDSLPTGGLSAISVGAAVESLVTEAGVLVETVQATLAAFLKTDLAAGLEEELISALTSCSKGGSASVLTIEVRTILAKWLGSSDCHLGAELKSVLVFWLSFAVTEVDVNIELPGGLISEVTSFVTGTVDSLLGTHLTGILSILTSGQSLISISIEARAQLAAVCGGAAGIEIGESIQLILIGWMTGCDTGHGSPSPSSSMALPSSTVPAIPSSTGAIPASSTPCDTLTSETVVPIATSTEVPSVPAASSTPCDTLTSETVVPIATSTEAVGPTGSPSSAPEASSTPCDTITSETVVPIATSTEAVPEASSTPCDTITSETVVPIATSTEAVGPTGTPSVPVMPTPSSEGPEASSTPCETITTETVVPVATNTEVGPEASSTPCETITTETVVPIATSTEAPQITAAPTMSYSKPHKVVTLHTTVSVASCPPSY</sequence>
<name>A0AAD4CUB3_ASPNN</name>
<reference evidence="3" key="2">
    <citation type="submission" date="2020-02" db="EMBL/GenBank/DDBJ databases">
        <authorList>
            <person name="Gilchrist C.L.M."/>
            <person name="Chooi Y.-H."/>
        </authorList>
    </citation>
    <scope>NUCLEOTIDE SEQUENCE</scope>
    <source>
        <strain evidence="3">MST-FP2251</strain>
    </source>
</reference>
<protein>
    <recommendedName>
        <fullName evidence="5">Cell wall protein</fullName>
    </recommendedName>
</protein>
<feature type="signal peptide" evidence="2">
    <location>
        <begin position="1"/>
        <end position="18"/>
    </location>
</feature>
<evidence type="ECO:0000313" key="3">
    <source>
        <dbReference type="EMBL" id="KAF9892865.1"/>
    </source>
</evidence>
<reference evidence="3" key="1">
    <citation type="journal article" date="2019" name="Beilstein J. Org. Chem.">
        <title>Nanangenines: drimane sesquiterpenoids as the dominant metabolite cohort of a novel Australian fungus, Aspergillus nanangensis.</title>
        <authorList>
            <person name="Lacey H.J."/>
            <person name="Gilchrist C.L.M."/>
            <person name="Crombie A."/>
            <person name="Kalaitzis J.A."/>
            <person name="Vuong D."/>
            <person name="Rutledge P.J."/>
            <person name="Turner P."/>
            <person name="Pitt J.I."/>
            <person name="Lacey E."/>
            <person name="Chooi Y.H."/>
            <person name="Piggott A.M."/>
        </authorList>
    </citation>
    <scope>NUCLEOTIDE SEQUENCE</scope>
    <source>
        <strain evidence="3">MST-FP2251</strain>
    </source>
</reference>
<dbReference type="AlphaFoldDB" id="A0AAD4CUB3"/>
<organism evidence="3 4">
    <name type="scientific">Aspergillus nanangensis</name>
    <dbReference type="NCBI Taxonomy" id="2582783"/>
    <lineage>
        <taxon>Eukaryota</taxon>
        <taxon>Fungi</taxon>
        <taxon>Dikarya</taxon>
        <taxon>Ascomycota</taxon>
        <taxon>Pezizomycotina</taxon>
        <taxon>Eurotiomycetes</taxon>
        <taxon>Eurotiomycetidae</taxon>
        <taxon>Eurotiales</taxon>
        <taxon>Aspergillaceae</taxon>
        <taxon>Aspergillus</taxon>
        <taxon>Aspergillus subgen. Circumdati</taxon>
    </lineage>
</organism>
<feature type="compositionally biased region" description="Low complexity" evidence="1">
    <location>
        <begin position="578"/>
        <end position="594"/>
    </location>
</feature>
<evidence type="ECO:0000313" key="4">
    <source>
        <dbReference type="Proteomes" id="UP001194746"/>
    </source>
</evidence>
<dbReference type="EMBL" id="VCAU01000010">
    <property type="protein sequence ID" value="KAF9892865.1"/>
    <property type="molecule type" value="Genomic_DNA"/>
</dbReference>
<keyword evidence="2" id="KW-0732">Signal</keyword>